<dbReference type="AlphaFoldDB" id="A0A4C1SZN2"/>
<gene>
    <name evidence="2" type="ORF">EVAR_2827_1</name>
</gene>
<feature type="region of interest" description="Disordered" evidence="1">
    <location>
        <begin position="68"/>
        <end position="89"/>
    </location>
</feature>
<evidence type="ECO:0000313" key="3">
    <source>
        <dbReference type="Proteomes" id="UP000299102"/>
    </source>
</evidence>
<dbReference type="EMBL" id="BGZK01000027">
    <property type="protein sequence ID" value="GBP07723.1"/>
    <property type="molecule type" value="Genomic_DNA"/>
</dbReference>
<keyword evidence="3" id="KW-1185">Reference proteome</keyword>
<protein>
    <submittedName>
        <fullName evidence="2">Uncharacterized protein</fullName>
    </submittedName>
</protein>
<proteinExistence type="predicted"/>
<sequence>MGHVGSKEQMLSSFGFRCQDYQTLNEKIVRTRYNYSRPCVKTATQRAATRRQKFSRVLFCRARGGEDINLTRQPGPGAPLRQPGAPSSSFVCARRNGPGPRLTYFRGVPPRVDAGRAK</sequence>
<dbReference type="Proteomes" id="UP000299102">
    <property type="component" value="Unassembled WGS sequence"/>
</dbReference>
<name>A0A4C1SZN2_EUMVA</name>
<organism evidence="2 3">
    <name type="scientific">Eumeta variegata</name>
    <name type="common">Bagworm moth</name>
    <name type="synonym">Eumeta japonica</name>
    <dbReference type="NCBI Taxonomy" id="151549"/>
    <lineage>
        <taxon>Eukaryota</taxon>
        <taxon>Metazoa</taxon>
        <taxon>Ecdysozoa</taxon>
        <taxon>Arthropoda</taxon>
        <taxon>Hexapoda</taxon>
        <taxon>Insecta</taxon>
        <taxon>Pterygota</taxon>
        <taxon>Neoptera</taxon>
        <taxon>Endopterygota</taxon>
        <taxon>Lepidoptera</taxon>
        <taxon>Glossata</taxon>
        <taxon>Ditrysia</taxon>
        <taxon>Tineoidea</taxon>
        <taxon>Psychidae</taxon>
        <taxon>Oiketicinae</taxon>
        <taxon>Eumeta</taxon>
    </lineage>
</organism>
<comment type="caution">
    <text evidence="2">The sequence shown here is derived from an EMBL/GenBank/DDBJ whole genome shotgun (WGS) entry which is preliminary data.</text>
</comment>
<evidence type="ECO:0000313" key="2">
    <source>
        <dbReference type="EMBL" id="GBP07723.1"/>
    </source>
</evidence>
<accession>A0A4C1SZN2</accession>
<evidence type="ECO:0000256" key="1">
    <source>
        <dbReference type="SAM" id="MobiDB-lite"/>
    </source>
</evidence>
<reference evidence="2 3" key="1">
    <citation type="journal article" date="2019" name="Commun. Biol.">
        <title>The bagworm genome reveals a unique fibroin gene that provides high tensile strength.</title>
        <authorList>
            <person name="Kono N."/>
            <person name="Nakamura H."/>
            <person name="Ohtoshi R."/>
            <person name="Tomita M."/>
            <person name="Numata K."/>
            <person name="Arakawa K."/>
        </authorList>
    </citation>
    <scope>NUCLEOTIDE SEQUENCE [LARGE SCALE GENOMIC DNA]</scope>
</reference>